<comment type="caution">
    <text evidence="1">The sequence shown here is derived from an EMBL/GenBank/DDBJ whole genome shotgun (WGS) entry which is preliminary data.</text>
</comment>
<organism evidence="1 2">
    <name type="scientific">Penaeus vannamei</name>
    <name type="common">Whiteleg shrimp</name>
    <name type="synonym">Litopenaeus vannamei</name>
    <dbReference type="NCBI Taxonomy" id="6689"/>
    <lineage>
        <taxon>Eukaryota</taxon>
        <taxon>Metazoa</taxon>
        <taxon>Ecdysozoa</taxon>
        <taxon>Arthropoda</taxon>
        <taxon>Crustacea</taxon>
        <taxon>Multicrustacea</taxon>
        <taxon>Malacostraca</taxon>
        <taxon>Eumalacostraca</taxon>
        <taxon>Eucarida</taxon>
        <taxon>Decapoda</taxon>
        <taxon>Dendrobranchiata</taxon>
        <taxon>Penaeoidea</taxon>
        <taxon>Penaeidae</taxon>
        <taxon>Penaeus</taxon>
    </lineage>
</organism>
<keyword evidence="2" id="KW-1185">Reference proteome</keyword>
<accession>A0A423T145</accession>
<protein>
    <submittedName>
        <fullName evidence="1">Uncharacterized protein</fullName>
    </submittedName>
</protein>
<dbReference type="Proteomes" id="UP000283509">
    <property type="component" value="Unassembled WGS sequence"/>
</dbReference>
<reference evidence="1 2" key="1">
    <citation type="submission" date="2018-04" db="EMBL/GenBank/DDBJ databases">
        <authorList>
            <person name="Zhang X."/>
            <person name="Yuan J."/>
            <person name="Li F."/>
            <person name="Xiang J."/>
        </authorList>
    </citation>
    <scope>NUCLEOTIDE SEQUENCE [LARGE SCALE GENOMIC DNA]</scope>
    <source>
        <tissue evidence="1">Muscle</tissue>
    </source>
</reference>
<sequence length="412" mass="43826">MRRFRANRKAARGTDACSVGVSSVGGATGALPLRRLGDLLLGRSRSLLRLVLGLARALAARRCVSNDETQHLDADAFEALTAALPIARPQLQGLQQEVLKRPLIARVPDHSLASAKLLAVVAAGHRVRRPQVLVQLRNGQDGEARVGAELGHNPSLLRVRRPPLLLRGQKGDQGLGQALSHFLQGGALGVLRPCTHFRQVGDVLRDVASAPKQPLQDGGEAGQVAQRQHGTAVVAAIAVPLHVIGLGLEREPLPDAGGEAEVDEVHGLKVPLGVQLHRHVVALEVAVDEARPVQFLKALRHAQGQGQDVLEREAASTQVLMQAVLSTEGHEESITLWAEGQGHRGSAGSGDALQELQLTPQGAVGDVARHLQCARLSFIANSIDVAVGSEAQELRALQHGMHTLWAEIFQRG</sequence>
<evidence type="ECO:0000313" key="2">
    <source>
        <dbReference type="Proteomes" id="UP000283509"/>
    </source>
</evidence>
<proteinExistence type="predicted"/>
<reference evidence="1 2" key="2">
    <citation type="submission" date="2019-01" db="EMBL/GenBank/DDBJ databases">
        <title>The decoding of complex shrimp genome reveals the adaptation for benthos swimmer, frequently molting mechanism and breeding impact on genome.</title>
        <authorList>
            <person name="Sun Y."/>
            <person name="Gao Y."/>
            <person name="Yu Y."/>
        </authorList>
    </citation>
    <scope>NUCLEOTIDE SEQUENCE [LARGE SCALE GENOMIC DNA]</scope>
    <source>
        <tissue evidence="1">Muscle</tissue>
    </source>
</reference>
<dbReference type="AlphaFoldDB" id="A0A423T145"/>
<gene>
    <name evidence="1" type="ORF">C7M84_011754</name>
</gene>
<name>A0A423T145_PENVA</name>
<evidence type="ECO:0000313" key="1">
    <source>
        <dbReference type="EMBL" id="ROT70008.1"/>
    </source>
</evidence>
<dbReference type="EMBL" id="QCYY01002485">
    <property type="protein sequence ID" value="ROT70008.1"/>
    <property type="molecule type" value="Genomic_DNA"/>
</dbReference>